<reference evidence="2" key="1">
    <citation type="journal article" date="2019" name="Int. J. Syst. Evol. Microbiol.">
        <title>The Global Catalogue of Microorganisms (GCM) 10K type strain sequencing project: providing services to taxonomists for standard genome sequencing and annotation.</title>
        <authorList>
            <consortium name="The Broad Institute Genomics Platform"/>
            <consortium name="The Broad Institute Genome Sequencing Center for Infectious Disease"/>
            <person name="Wu L."/>
            <person name="Ma J."/>
        </authorList>
    </citation>
    <scope>NUCLEOTIDE SEQUENCE [LARGE SCALE GENOMIC DNA]</scope>
    <source>
        <strain evidence="2">CGMCC 1.12470</strain>
    </source>
</reference>
<evidence type="ECO:0000313" key="1">
    <source>
        <dbReference type="EMBL" id="MFD1659278.1"/>
    </source>
</evidence>
<gene>
    <name evidence="1" type="ORF">ACFSL4_13960</name>
</gene>
<evidence type="ECO:0000313" key="2">
    <source>
        <dbReference type="Proteomes" id="UP001597261"/>
    </source>
</evidence>
<dbReference type="Proteomes" id="UP001597261">
    <property type="component" value="Unassembled WGS sequence"/>
</dbReference>
<organism evidence="1 2">
    <name type="scientific">Streptomyces caeni</name>
    <dbReference type="NCBI Taxonomy" id="2307231"/>
    <lineage>
        <taxon>Bacteria</taxon>
        <taxon>Bacillati</taxon>
        <taxon>Actinomycetota</taxon>
        <taxon>Actinomycetes</taxon>
        <taxon>Kitasatosporales</taxon>
        <taxon>Streptomycetaceae</taxon>
        <taxon>Streptomyces</taxon>
    </lineage>
</organism>
<comment type="caution">
    <text evidence="1">The sequence shown here is derived from an EMBL/GenBank/DDBJ whole genome shotgun (WGS) entry which is preliminary data.</text>
</comment>
<keyword evidence="2" id="KW-1185">Reference proteome</keyword>
<protein>
    <recommendedName>
        <fullName evidence="3">Sugar phosphate isomerase</fullName>
    </recommendedName>
</protein>
<dbReference type="RefSeq" id="WP_381082270.1">
    <property type="nucleotide sequence ID" value="NZ_JBHUDX010000031.1"/>
</dbReference>
<evidence type="ECO:0008006" key="3">
    <source>
        <dbReference type="Google" id="ProtNLM"/>
    </source>
</evidence>
<proteinExistence type="predicted"/>
<sequence length="183" mass="19120">MSADLSPVISATTEWLLRSYQGSGGALDTALAQVQAHQAATVAAWLRYPTAADAALVAFVGPGGSDRLDRLAGPGPVAADGAEPGWRTWVDEVVASWAACLLTTPSLARAAVAALGGCEHAAGFPFDFRRLTDPDEGDLRAVPLLRHPDLQAALAALHRDSLVRRLHDEPADEQGPLEDPVTG</sequence>
<accession>A0ABW4IS40</accession>
<name>A0ABW4IS40_9ACTN</name>
<dbReference type="EMBL" id="JBHUDX010000031">
    <property type="protein sequence ID" value="MFD1659278.1"/>
    <property type="molecule type" value="Genomic_DNA"/>
</dbReference>